<dbReference type="Gene3D" id="3.10.200.10">
    <property type="entry name" value="Alpha carbonic anhydrase"/>
    <property type="match status" value="1"/>
</dbReference>
<organism evidence="6 7">
    <name type="scientific">Drosophila arizonae</name>
    <name type="common">Fruit fly</name>
    <dbReference type="NCBI Taxonomy" id="7263"/>
    <lineage>
        <taxon>Eukaryota</taxon>
        <taxon>Metazoa</taxon>
        <taxon>Ecdysozoa</taxon>
        <taxon>Arthropoda</taxon>
        <taxon>Hexapoda</taxon>
        <taxon>Insecta</taxon>
        <taxon>Pterygota</taxon>
        <taxon>Neoptera</taxon>
        <taxon>Endopterygota</taxon>
        <taxon>Diptera</taxon>
        <taxon>Brachycera</taxon>
        <taxon>Muscomorpha</taxon>
        <taxon>Ephydroidea</taxon>
        <taxon>Drosophilidae</taxon>
        <taxon>Drosophila</taxon>
    </lineage>
</organism>
<dbReference type="InterPro" id="IPR036398">
    <property type="entry name" value="CA_dom_sf"/>
</dbReference>
<dbReference type="CDD" id="cd00326">
    <property type="entry name" value="alpha_CA"/>
    <property type="match status" value="1"/>
</dbReference>
<keyword evidence="3 4" id="KW-0862">Zinc</keyword>
<dbReference type="RefSeq" id="XP_017872683.1">
    <property type="nucleotide sequence ID" value="XM_018017194.1"/>
</dbReference>
<proteinExistence type="inferred from homology"/>
<comment type="catalytic activity">
    <reaction evidence="4">
        <text>hydrogencarbonate + H(+) = CO2 + H2O</text>
        <dbReference type="Rhea" id="RHEA:10748"/>
        <dbReference type="ChEBI" id="CHEBI:15377"/>
        <dbReference type="ChEBI" id="CHEBI:15378"/>
        <dbReference type="ChEBI" id="CHEBI:16526"/>
        <dbReference type="ChEBI" id="CHEBI:17544"/>
        <dbReference type="EC" id="4.2.1.1"/>
    </reaction>
</comment>
<comment type="cofactor">
    <cofactor evidence="4">
        <name>Zn(2+)</name>
        <dbReference type="ChEBI" id="CHEBI:29105"/>
    </cofactor>
</comment>
<comment type="similarity">
    <text evidence="1 4">Belongs to the alpha-carbonic anhydrase family.</text>
</comment>
<evidence type="ECO:0000313" key="7">
    <source>
        <dbReference type="RefSeq" id="XP_017872683.1"/>
    </source>
</evidence>
<dbReference type="PROSITE" id="PS00162">
    <property type="entry name" value="ALPHA_CA_1"/>
    <property type="match status" value="1"/>
</dbReference>
<dbReference type="InterPro" id="IPR018338">
    <property type="entry name" value="Carbonic_anhydrase_a-class_CS"/>
</dbReference>
<sequence length="317" mass="35506">MNISKTKKMVYSSRWGSGLQFLLLAVLGFACSQARLSEEYLNDIRAEEAAEQASGSYNYDQQGKDWEGTCQDGLQQSPIALSSSQAIVTNSRRIAFYNYDEPLQSPLVMTNNGHTANIVLPPTRNGQRPYINGGLLPGTFEAQSAHFHWGSSSSKGSEHTINDNRYDVEIHIVHKNLRYSDKTVAEASEYWDGLAVLGVMLKAVNRVLSPHLGLIGIFNQLPQIVQYGSSTNLTGRYSAQQLLASVNTNHFYSYNGSLTTPDCAESVTWTVFGEAANLPRRHIMKFWDLQDSREQPLVNNYRAIQDINDRPVYYIPK</sequence>
<dbReference type="EC" id="4.2.1.1" evidence="4"/>
<evidence type="ECO:0000256" key="3">
    <source>
        <dbReference type="ARBA" id="ARBA00022833"/>
    </source>
</evidence>
<evidence type="ECO:0000313" key="6">
    <source>
        <dbReference type="Proteomes" id="UP000694904"/>
    </source>
</evidence>
<gene>
    <name evidence="7" type="primary">LOC108620288</name>
</gene>
<dbReference type="PROSITE" id="PS51257">
    <property type="entry name" value="PROKAR_LIPOPROTEIN"/>
    <property type="match status" value="1"/>
</dbReference>
<reference evidence="7" key="1">
    <citation type="submission" date="2025-08" db="UniProtKB">
        <authorList>
            <consortium name="RefSeq"/>
        </authorList>
    </citation>
    <scope>IDENTIFICATION</scope>
    <source>
        <tissue evidence="7">Whole organism</tissue>
    </source>
</reference>
<name>A0ABM1PZP7_DROAR</name>
<evidence type="ECO:0000256" key="2">
    <source>
        <dbReference type="ARBA" id="ARBA00022723"/>
    </source>
</evidence>
<dbReference type="SUPFAM" id="SSF51069">
    <property type="entry name" value="Carbonic anhydrase"/>
    <property type="match status" value="1"/>
</dbReference>
<dbReference type="Pfam" id="PF00194">
    <property type="entry name" value="Carb_anhydrase"/>
    <property type="match status" value="1"/>
</dbReference>
<keyword evidence="2 4" id="KW-0479">Metal-binding</keyword>
<evidence type="ECO:0000256" key="1">
    <source>
        <dbReference type="ARBA" id="ARBA00010718"/>
    </source>
</evidence>
<protein>
    <recommendedName>
        <fullName evidence="4">Carbonic anhydrase</fullName>
        <ecNumber evidence="4">4.2.1.1</ecNumber>
    </recommendedName>
</protein>
<evidence type="ECO:0000259" key="5">
    <source>
        <dbReference type="PROSITE" id="PS51144"/>
    </source>
</evidence>
<dbReference type="InterPro" id="IPR023561">
    <property type="entry name" value="Carbonic_anhydrase_a-class"/>
</dbReference>
<dbReference type="PANTHER" id="PTHR18952:SF137">
    <property type="entry name" value="CARBONIC ANHYDRASE"/>
    <property type="match status" value="1"/>
</dbReference>
<dbReference type="Proteomes" id="UP000694904">
    <property type="component" value="Unplaced"/>
</dbReference>
<feature type="domain" description="Alpha-carbonic anhydrase" evidence="5">
    <location>
        <begin position="55"/>
        <end position="316"/>
    </location>
</feature>
<dbReference type="PROSITE" id="PS51144">
    <property type="entry name" value="ALPHA_CA_2"/>
    <property type="match status" value="1"/>
</dbReference>
<dbReference type="PANTHER" id="PTHR18952">
    <property type="entry name" value="CARBONIC ANHYDRASE"/>
    <property type="match status" value="1"/>
</dbReference>
<dbReference type="SMART" id="SM01057">
    <property type="entry name" value="Carb_anhydrase"/>
    <property type="match status" value="1"/>
</dbReference>
<evidence type="ECO:0000256" key="4">
    <source>
        <dbReference type="RuleBase" id="RU367011"/>
    </source>
</evidence>
<keyword evidence="4" id="KW-0456">Lyase</keyword>
<accession>A0ABM1PZP7</accession>
<dbReference type="GeneID" id="108620288"/>
<keyword evidence="6" id="KW-1185">Reference proteome</keyword>
<comment type="function">
    <text evidence="4">Reversible hydration of carbon dioxide.</text>
</comment>
<dbReference type="InterPro" id="IPR001148">
    <property type="entry name" value="CA_dom"/>
</dbReference>